<reference evidence="4 5" key="1">
    <citation type="submission" date="2018-05" db="EMBL/GenBank/DDBJ databases">
        <title>Complete genome sequence of Arcticibacterium luteifluviistationis SM1504T, a cytophagaceae bacterium isolated from Arctic surface seawater.</title>
        <authorList>
            <person name="Li Y."/>
            <person name="Qin Q.-L."/>
        </authorList>
    </citation>
    <scope>NUCLEOTIDE SEQUENCE [LARGE SCALE GENOMIC DNA]</scope>
    <source>
        <strain evidence="4 5">SM1504</strain>
    </source>
</reference>
<proteinExistence type="predicted"/>
<dbReference type="KEGG" id="als:DJ013_06405"/>
<dbReference type="PANTHER" id="PTHR37299:SF1">
    <property type="entry name" value="STAGE 0 SPORULATION PROTEIN A HOMOLOG"/>
    <property type="match status" value="1"/>
</dbReference>
<evidence type="ECO:0000313" key="5">
    <source>
        <dbReference type="Proteomes" id="UP000249873"/>
    </source>
</evidence>
<protein>
    <submittedName>
        <fullName evidence="4">DNA-binding response regulator</fullName>
    </submittedName>
</protein>
<dbReference type="Pfam" id="PF00072">
    <property type="entry name" value="Response_reg"/>
    <property type="match status" value="1"/>
</dbReference>
<feature type="domain" description="HTH LytTR-type" evidence="3">
    <location>
        <begin position="147"/>
        <end position="253"/>
    </location>
</feature>
<dbReference type="PROSITE" id="PS50930">
    <property type="entry name" value="HTH_LYTTR"/>
    <property type="match status" value="1"/>
</dbReference>
<dbReference type="OrthoDB" id="1646880at2"/>
<sequence length="253" mass="29040">MIYKTLLIDDEPLAISRLKRLLAKFEDVFEVIDHANNGQEGVEKIESLKPDLIFLDIEMPIMNGFEMLSNLEHIPTVIFCTAFDQYAIQAFEENSLDYLLKPVEKERLQKTVDKLKNQASQKASGFEQIALQKLMEQLNPKKDLHSITVKSGDKILFVSLNEISHFQAEDKYVFLNTLDGKQYLTNHTITSLVEKLPSEFVRISRAAIIQSSRIQYMEKGFNGKFIIQLKDQKGTKLESGSSYSDNIKRLMEV</sequence>
<dbReference type="EMBL" id="CP029480">
    <property type="protein sequence ID" value="AWV97818.1"/>
    <property type="molecule type" value="Genomic_DNA"/>
</dbReference>
<dbReference type="InterPro" id="IPR001789">
    <property type="entry name" value="Sig_transdc_resp-reg_receiver"/>
</dbReference>
<dbReference type="RefSeq" id="WP_111370920.1">
    <property type="nucleotide sequence ID" value="NZ_CP029480.1"/>
</dbReference>
<dbReference type="SUPFAM" id="SSF52172">
    <property type="entry name" value="CheY-like"/>
    <property type="match status" value="1"/>
</dbReference>
<gene>
    <name evidence="4" type="ORF">DJ013_06405</name>
</gene>
<keyword evidence="1" id="KW-0597">Phosphoprotein</keyword>
<dbReference type="Gene3D" id="2.40.50.1020">
    <property type="entry name" value="LytTr DNA-binding domain"/>
    <property type="match status" value="1"/>
</dbReference>
<dbReference type="SMART" id="SM00448">
    <property type="entry name" value="REC"/>
    <property type="match status" value="1"/>
</dbReference>
<name>A0A2Z4G9S8_9BACT</name>
<dbReference type="Pfam" id="PF04397">
    <property type="entry name" value="LytTR"/>
    <property type="match status" value="1"/>
</dbReference>
<dbReference type="PANTHER" id="PTHR37299">
    <property type="entry name" value="TRANSCRIPTIONAL REGULATOR-RELATED"/>
    <property type="match status" value="1"/>
</dbReference>
<evidence type="ECO:0000256" key="1">
    <source>
        <dbReference type="PROSITE-ProRule" id="PRU00169"/>
    </source>
</evidence>
<dbReference type="SMART" id="SM00850">
    <property type="entry name" value="LytTR"/>
    <property type="match status" value="1"/>
</dbReference>
<dbReference type="InterPro" id="IPR007492">
    <property type="entry name" value="LytTR_DNA-bd_dom"/>
</dbReference>
<dbReference type="InterPro" id="IPR046947">
    <property type="entry name" value="LytR-like"/>
</dbReference>
<feature type="modified residue" description="4-aspartylphosphate" evidence="1">
    <location>
        <position position="56"/>
    </location>
</feature>
<organism evidence="4 5">
    <name type="scientific">Arcticibacterium luteifluviistationis</name>
    <dbReference type="NCBI Taxonomy" id="1784714"/>
    <lineage>
        <taxon>Bacteria</taxon>
        <taxon>Pseudomonadati</taxon>
        <taxon>Bacteroidota</taxon>
        <taxon>Cytophagia</taxon>
        <taxon>Cytophagales</taxon>
        <taxon>Leadbetterellaceae</taxon>
        <taxon>Arcticibacterium</taxon>
    </lineage>
</organism>
<dbReference type="AlphaFoldDB" id="A0A2Z4G9S8"/>
<evidence type="ECO:0000259" key="2">
    <source>
        <dbReference type="PROSITE" id="PS50110"/>
    </source>
</evidence>
<dbReference type="PROSITE" id="PS50110">
    <property type="entry name" value="RESPONSE_REGULATORY"/>
    <property type="match status" value="1"/>
</dbReference>
<evidence type="ECO:0000259" key="3">
    <source>
        <dbReference type="PROSITE" id="PS50930"/>
    </source>
</evidence>
<feature type="domain" description="Response regulatory" evidence="2">
    <location>
        <begin position="4"/>
        <end position="116"/>
    </location>
</feature>
<dbReference type="Gene3D" id="3.40.50.2300">
    <property type="match status" value="1"/>
</dbReference>
<accession>A0A2Z4G9S8</accession>
<dbReference type="GO" id="GO:0003677">
    <property type="term" value="F:DNA binding"/>
    <property type="evidence" value="ECO:0007669"/>
    <property type="project" value="UniProtKB-KW"/>
</dbReference>
<evidence type="ECO:0000313" key="4">
    <source>
        <dbReference type="EMBL" id="AWV97818.1"/>
    </source>
</evidence>
<dbReference type="InterPro" id="IPR011006">
    <property type="entry name" value="CheY-like_superfamily"/>
</dbReference>
<dbReference type="Proteomes" id="UP000249873">
    <property type="component" value="Chromosome"/>
</dbReference>
<keyword evidence="4" id="KW-0238">DNA-binding</keyword>
<dbReference type="GO" id="GO:0000156">
    <property type="term" value="F:phosphorelay response regulator activity"/>
    <property type="evidence" value="ECO:0007669"/>
    <property type="project" value="InterPro"/>
</dbReference>
<keyword evidence="5" id="KW-1185">Reference proteome</keyword>